<proteinExistence type="inferred from homology"/>
<dbReference type="SMART" id="SM00008">
    <property type="entry name" value="HormR"/>
    <property type="match status" value="1"/>
</dbReference>
<gene>
    <name evidence="13" type="ORF">ODALV1_LOCUS30582</name>
</gene>
<reference evidence="13 14" key="1">
    <citation type="submission" date="2024-08" db="EMBL/GenBank/DDBJ databases">
        <authorList>
            <person name="Cucini C."/>
            <person name="Frati F."/>
        </authorList>
    </citation>
    <scope>NUCLEOTIDE SEQUENCE [LARGE SCALE GENOMIC DNA]</scope>
</reference>
<evidence type="ECO:0000259" key="12">
    <source>
        <dbReference type="PROSITE" id="PS50261"/>
    </source>
</evidence>
<feature type="transmembrane region" description="Helical" evidence="10">
    <location>
        <begin position="313"/>
        <end position="334"/>
    </location>
</feature>
<sequence>MNSFSGNGNEIGLLNTRQDLQHIVSQIRTGNWSNIPLSLSEWQKGQLGNLEEQGISCLVNMWFMARNRNVMSTDTHCNATWDNVYCWPATPNGETISRPCSEILEKTEPSIAHNIQGNAFRVCLDNGTWLRGNWTNYTECADSYEEYVSVAAEEKTLVVAVQHLLFGGSIISLFCLAIALFIFFYFKCLRCDRVTVHIHLMLALLLRSVTLIVITEPFVLKRTSHYRNVDWVCKTVLSLNLYAAVASINWMFVQGIYLHGRLTTNVFDREAPFKVYYTIGWIIPFFLIGIYAATMETVHNVQCWKNYSERYEIWILLGPIIFALLANLIFLINIMRILLTKGQRANTSSDGDQFLRAVKATFVLFPLLGINNLPFLYNPGGEFNKYFVILNAVFGSTQGIFVTILYCFLCKDVKDAIGRTYRRFLARRSTNGIPRYQSPRDTAELPLLVYRSTTSYRYETAVETYANPPTKQTSVQDACV</sequence>
<comment type="similarity">
    <text evidence="2">Belongs to the G-protein coupled receptor 2 family.</text>
</comment>
<keyword evidence="7 10" id="KW-0472">Membrane</keyword>
<evidence type="ECO:0000259" key="11">
    <source>
        <dbReference type="PROSITE" id="PS50227"/>
    </source>
</evidence>
<keyword evidence="3" id="KW-1003">Cell membrane</keyword>
<feature type="transmembrane region" description="Helical" evidence="10">
    <location>
        <begin position="271"/>
        <end position="293"/>
    </location>
</feature>
<feature type="transmembrane region" description="Helical" evidence="10">
    <location>
        <begin position="386"/>
        <end position="409"/>
    </location>
</feature>
<dbReference type="CDD" id="cd15041">
    <property type="entry name" value="7tmB1_hormone_R"/>
    <property type="match status" value="1"/>
</dbReference>
<dbReference type="Pfam" id="PF02793">
    <property type="entry name" value="HRM"/>
    <property type="match status" value="1"/>
</dbReference>
<dbReference type="Proteomes" id="UP001642540">
    <property type="component" value="Unassembled WGS sequence"/>
</dbReference>
<dbReference type="PANTHER" id="PTHR45620">
    <property type="entry name" value="PDF RECEPTOR-LIKE PROTEIN-RELATED"/>
    <property type="match status" value="1"/>
</dbReference>
<dbReference type="InterPro" id="IPR036445">
    <property type="entry name" value="GPCR_2_extracell_dom_sf"/>
</dbReference>
<keyword evidence="4 10" id="KW-0812">Transmembrane</keyword>
<accession>A0ABP1S7X4</accession>
<dbReference type="SUPFAM" id="SSF81321">
    <property type="entry name" value="Family A G protein-coupled receptor-like"/>
    <property type="match status" value="1"/>
</dbReference>
<comment type="caution">
    <text evidence="13">The sequence shown here is derived from an EMBL/GenBank/DDBJ whole genome shotgun (WGS) entry which is preliminary data.</text>
</comment>
<evidence type="ECO:0000256" key="2">
    <source>
        <dbReference type="ARBA" id="ARBA00005314"/>
    </source>
</evidence>
<keyword evidence="6" id="KW-0297">G-protein coupled receptor</keyword>
<feature type="domain" description="G-protein coupled receptors family 2 profile 2" evidence="12">
    <location>
        <begin position="161"/>
        <end position="410"/>
    </location>
</feature>
<dbReference type="PROSITE" id="PS50227">
    <property type="entry name" value="G_PROTEIN_RECEP_F2_3"/>
    <property type="match status" value="1"/>
</dbReference>
<dbReference type="InterPro" id="IPR001879">
    <property type="entry name" value="GPCR_2_extracellular_dom"/>
</dbReference>
<keyword evidence="9" id="KW-0807">Transducer</keyword>
<evidence type="ECO:0000313" key="13">
    <source>
        <dbReference type="EMBL" id="CAL8145734.1"/>
    </source>
</evidence>
<dbReference type="PROSITE" id="PS50261">
    <property type="entry name" value="G_PROTEIN_RECEP_F2_4"/>
    <property type="match status" value="1"/>
</dbReference>
<evidence type="ECO:0000256" key="3">
    <source>
        <dbReference type="ARBA" id="ARBA00022475"/>
    </source>
</evidence>
<feature type="domain" description="G-protein coupled receptors family 2 profile 1" evidence="11">
    <location>
        <begin position="56"/>
        <end position="144"/>
    </location>
</feature>
<evidence type="ECO:0000256" key="5">
    <source>
        <dbReference type="ARBA" id="ARBA00022989"/>
    </source>
</evidence>
<feature type="transmembrane region" description="Helical" evidence="10">
    <location>
        <begin position="198"/>
        <end position="219"/>
    </location>
</feature>
<evidence type="ECO:0000256" key="6">
    <source>
        <dbReference type="ARBA" id="ARBA00023040"/>
    </source>
</evidence>
<feature type="transmembrane region" description="Helical" evidence="10">
    <location>
        <begin position="164"/>
        <end position="186"/>
    </location>
</feature>
<keyword evidence="14" id="KW-1185">Reference proteome</keyword>
<dbReference type="Gene3D" id="4.10.1240.10">
    <property type="entry name" value="GPCR, family 2, extracellular hormone receptor domain"/>
    <property type="match status" value="1"/>
</dbReference>
<evidence type="ECO:0000256" key="4">
    <source>
        <dbReference type="ARBA" id="ARBA00022692"/>
    </source>
</evidence>
<organism evidence="13 14">
    <name type="scientific">Orchesella dallaii</name>
    <dbReference type="NCBI Taxonomy" id="48710"/>
    <lineage>
        <taxon>Eukaryota</taxon>
        <taxon>Metazoa</taxon>
        <taxon>Ecdysozoa</taxon>
        <taxon>Arthropoda</taxon>
        <taxon>Hexapoda</taxon>
        <taxon>Collembola</taxon>
        <taxon>Entomobryomorpha</taxon>
        <taxon>Entomobryoidea</taxon>
        <taxon>Orchesellidae</taxon>
        <taxon>Orchesellinae</taxon>
        <taxon>Orchesella</taxon>
    </lineage>
</organism>
<dbReference type="PRINTS" id="PR00249">
    <property type="entry name" value="GPCRSECRETIN"/>
</dbReference>
<evidence type="ECO:0000256" key="1">
    <source>
        <dbReference type="ARBA" id="ARBA00004651"/>
    </source>
</evidence>
<evidence type="ECO:0000256" key="9">
    <source>
        <dbReference type="ARBA" id="ARBA00023224"/>
    </source>
</evidence>
<dbReference type="InterPro" id="IPR050332">
    <property type="entry name" value="GPCR_2"/>
</dbReference>
<name>A0ABP1S7X4_9HEXA</name>
<dbReference type="SUPFAM" id="SSF111418">
    <property type="entry name" value="Hormone receptor domain"/>
    <property type="match status" value="1"/>
</dbReference>
<dbReference type="InterPro" id="IPR017981">
    <property type="entry name" value="GPCR_2-like_7TM"/>
</dbReference>
<feature type="transmembrane region" description="Helical" evidence="10">
    <location>
        <begin position="354"/>
        <end position="374"/>
    </location>
</feature>
<keyword evidence="5 10" id="KW-1133">Transmembrane helix</keyword>
<protein>
    <submittedName>
        <fullName evidence="13">Uncharacterized protein</fullName>
    </submittedName>
</protein>
<feature type="transmembrane region" description="Helical" evidence="10">
    <location>
        <begin position="239"/>
        <end position="259"/>
    </location>
</feature>
<dbReference type="EMBL" id="CAXLJM020000164">
    <property type="protein sequence ID" value="CAL8145734.1"/>
    <property type="molecule type" value="Genomic_DNA"/>
</dbReference>
<dbReference type="InterPro" id="IPR000832">
    <property type="entry name" value="GPCR_2_secretin-like"/>
</dbReference>
<evidence type="ECO:0000256" key="7">
    <source>
        <dbReference type="ARBA" id="ARBA00023136"/>
    </source>
</evidence>
<evidence type="ECO:0000256" key="10">
    <source>
        <dbReference type="SAM" id="Phobius"/>
    </source>
</evidence>
<dbReference type="Gene3D" id="1.20.1070.10">
    <property type="entry name" value="Rhodopsin 7-helix transmembrane proteins"/>
    <property type="match status" value="1"/>
</dbReference>
<evidence type="ECO:0000256" key="8">
    <source>
        <dbReference type="ARBA" id="ARBA00023170"/>
    </source>
</evidence>
<dbReference type="Pfam" id="PF00002">
    <property type="entry name" value="7tm_2"/>
    <property type="match status" value="1"/>
</dbReference>
<evidence type="ECO:0000313" key="14">
    <source>
        <dbReference type="Proteomes" id="UP001642540"/>
    </source>
</evidence>
<keyword evidence="8" id="KW-0675">Receptor</keyword>
<comment type="subcellular location">
    <subcellularLocation>
        <location evidence="1">Cell membrane</location>
        <topology evidence="1">Multi-pass membrane protein</topology>
    </subcellularLocation>
</comment>